<dbReference type="EMBL" id="JTDW01000015">
    <property type="protein sequence ID" value="KJD33189.1"/>
    <property type="molecule type" value="Genomic_DNA"/>
</dbReference>
<dbReference type="Gene3D" id="1.20.1420.20">
    <property type="entry name" value="M75 peptidase, HXXE motif"/>
    <property type="match status" value="1"/>
</dbReference>
<reference evidence="9 10" key="1">
    <citation type="submission" date="2014-11" db="EMBL/GenBank/DDBJ databases">
        <title>Tamlana sedimentorum sp. nov., isolated from shallow sand sediments of the Sea of Japan.</title>
        <authorList>
            <person name="Romanenko L.A."/>
        </authorList>
    </citation>
    <scope>NUCLEOTIDE SEQUENCE [LARGE SCALE GENOMIC DNA]</scope>
    <source>
        <strain evidence="9 10">JCM 19808</strain>
    </source>
</reference>
<protein>
    <recommendedName>
        <fullName evidence="8">Cytochrome c domain-containing protein</fullName>
    </recommendedName>
</protein>
<feature type="domain" description="Cytochrome c" evidence="8">
    <location>
        <begin position="459"/>
        <end position="601"/>
    </location>
</feature>
<keyword evidence="2 7" id="KW-0349">Heme</keyword>
<evidence type="ECO:0000259" key="8">
    <source>
        <dbReference type="PROSITE" id="PS51007"/>
    </source>
</evidence>
<feature type="domain" description="Cytochrome c" evidence="8">
    <location>
        <begin position="308"/>
        <end position="440"/>
    </location>
</feature>
<dbReference type="InterPro" id="IPR038352">
    <property type="entry name" value="Imelysin_sf"/>
</dbReference>
<dbReference type="OrthoDB" id="9805202at2"/>
<dbReference type="RefSeq" id="WP_044633754.1">
    <property type="nucleotide sequence ID" value="NZ_JTDW01000015.1"/>
</dbReference>
<gene>
    <name evidence="9" type="ORF">PW52_14790</name>
</gene>
<name>A0A0D7W2A5_9FLAO</name>
<dbReference type="InterPro" id="IPR036909">
    <property type="entry name" value="Cyt_c-like_dom_sf"/>
</dbReference>
<dbReference type="PROSITE" id="PS51007">
    <property type="entry name" value="CYTC"/>
    <property type="match status" value="2"/>
</dbReference>
<dbReference type="GO" id="GO:0020037">
    <property type="term" value="F:heme binding"/>
    <property type="evidence" value="ECO:0007669"/>
    <property type="project" value="InterPro"/>
</dbReference>
<dbReference type="PANTHER" id="PTHR30600">
    <property type="entry name" value="CYTOCHROME C PEROXIDASE-RELATED"/>
    <property type="match status" value="1"/>
</dbReference>
<dbReference type="PANTHER" id="PTHR30600:SF10">
    <property type="entry name" value="BLL6722 PROTEIN"/>
    <property type="match status" value="1"/>
</dbReference>
<dbReference type="Proteomes" id="UP000032578">
    <property type="component" value="Unassembled WGS sequence"/>
</dbReference>
<dbReference type="GO" id="GO:0030313">
    <property type="term" value="C:cell envelope"/>
    <property type="evidence" value="ECO:0007669"/>
    <property type="project" value="UniProtKB-SubCell"/>
</dbReference>
<comment type="subcellular location">
    <subcellularLocation>
        <location evidence="1">Cell envelope</location>
    </subcellularLocation>
</comment>
<dbReference type="InterPro" id="IPR004852">
    <property type="entry name" value="Di-haem_cyt_c_peroxidsae"/>
</dbReference>
<dbReference type="GO" id="GO:0004130">
    <property type="term" value="F:cytochrome-c peroxidase activity"/>
    <property type="evidence" value="ECO:0007669"/>
    <property type="project" value="TreeGrafter"/>
</dbReference>
<evidence type="ECO:0000256" key="7">
    <source>
        <dbReference type="PROSITE-ProRule" id="PRU00433"/>
    </source>
</evidence>
<accession>A0A0D7W2A5</accession>
<evidence type="ECO:0000256" key="1">
    <source>
        <dbReference type="ARBA" id="ARBA00004196"/>
    </source>
</evidence>
<dbReference type="AlphaFoldDB" id="A0A0D7W2A5"/>
<dbReference type="Pfam" id="PF03150">
    <property type="entry name" value="CCP_MauG"/>
    <property type="match status" value="1"/>
</dbReference>
<keyword evidence="3 7" id="KW-0479">Metal-binding</keyword>
<keyword evidence="5" id="KW-0560">Oxidoreductase</keyword>
<dbReference type="STRING" id="1435349.PW52_14790"/>
<proteinExistence type="predicted"/>
<organism evidence="9 10">
    <name type="scientific">Neotamlana sedimentorum</name>
    <dbReference type="NCBI Taxonomy" id="1435349"/>
    <lineage>
        <taxon>Bacteria</taxon>
        <taxon>Pseudomonadati</taxon>
        <taxon>Bacteroidota</taxon>
        <taxon>Flavobacteriia</taxon>
        <taxon>Flavobacteriales</taxon>
        <taxon>Flavobacteriaceae</taxon>
        <taxon>Neotamlana</taxon>
    </lineage>
</organism>
<dbReference type="GO" id="GO:0009055">
    <property type="term" value="F:electron transfer activity"/>
    <property type="evidence" value="ECO:0007669"/>
    <property type="project" value="InterPro"/>
</dbReference>
<dbReference type="Gene3D" id="1.10.760.10">
    <property type="entry name" value="Cytochrome c-like domain"/>
    <property type="match status" value="2"/>
</dbReference>
<evidence type="ECO:0000313" key="9">
    <source>
        <dbReference type="EMBL" id="KJD33189.1"/>
    </source>
</evidence>
<dbReference type="SUPFAM" id="SSF46626">
    <property type="entry name" value="Cytochrome c"/>
    <property type="match status" value="2"/>
</dbReference>
<keyword evidence="6 7" id="KW-0408">Iron</keyword>
<evidence type="ECO:0000256" key="5">
    <source>
        <dbReference type="ARBA" id="ARBA00023002"/>
    </source>
</evidence>
<comment type="caution">
    <text evidence="9">The sequence shown here is derived from an EMBL/GenBank/DDBJ whole genome shotgun (WGS) entry which is preliminary data.</text>
</comment>
<evidence type="ECO:0000256" key="4">
    <source>
        <dbReference type="ARBA" id="ARBA00022729"/>
    </source>
</evidence>
<dbReference type="InterPro" id="IPR009056">
    <property type="entry name" value="Cyt_c-like_dom"/>
</dbReference>
<keyword evidence="10" id="KW-1185">Reference proteome</keyword>
<dbReference type="InterPro" id="IPR051395">
    <property type="entry name" value="Cytochrome_c_Peroxidase/MauG"/>
</dbReference>
<sequence>MKIFKALWLILPLILINYSCKKTETLPEKTISTTSDSMFNDDIKQYYFQTLDSAAFYIKKIDTLKSLKENQNNLLLSRKWYKRAEPLLIAYDYENYQSMNAPNLLKIEIDDHTDIKKIKPKSYQVLEEYLFGEDTIENKELFRVYNYLQLRIPYIVKNHGILKQRDRHHLKMMRDAIVNVALKGITGFDSPVLANSLTEAIYNYESIKHVLSIYKNTLNETIYKAWLDEIELTIKTLNQGNFDSFDRYSFIKKHTNKQLELINQTANTWNIELSTSRALNPKSTNVFSETFFNKKMFSPPHSPKITEKSIALGEALFNDTSLSGSGTISCATCHIKEKSFTDGNKIALGANGQPLLRNTPTLPYAVYQRSFFYDGRGDGLEGQIVGVTNNKNEFHIDLKTLEENIKAKPEYKQQFDSIYKGKITNRNIRNAIASYIRSLTPFNSKFDRNMQDLENTLTKKEVLGFNLFMGKAACATCHFPPTFYGTVPPKFAETEFEHLGLTKTSDFKNPVLDDDPGLYHPYEVEERRGYFKTSTVRNIALTAPYMHNGAFETLEQVLEFYNLGGGQGLGLDVPYQTLPPTPLDLDDNEIDAIIAFMNTLTDKDYENF</sequence>
<evidence type="ECO:0000256" key="6">
    <source>
        <dbReference type="ARBA" id="ARBA00023004"/>
    </source>
</evidence>
<dbReference type="GO" id="GO:0046872">
    <property type="term" value="F:metal ion binding"/>
    <property type="evidence" value="ECO:0007669"/>
    <property type="project" value="UniProtKB-KW"/>
</dbReference>
<evidence type="ECO:0000256" key="2">
    <source>
        <dbReference type="ARBA" id="ARBA00022617"/>
    </source>
</evidence>
<evidence type="ECO:0000313" key="10">
    <source>
        <dbReference type="Proteomes" id="UP000032578"/>
    </source>
</evidence>
<keyword evidence="4" id="KW-0732">Signal</keyword>
<dbReference type="PATRIC" id="fig|1435349.4.peg.983"/>
<evidence type="ECO:0000256" key="3">
    <source>
        <dbReference type="ARBA" id="ARBA00022723"/>
    </source>
</evidence>